<sequence>MDDKDLYEYGYKYLNPWFCFTAGWMFLLAKTASAATAALGFASYTVSFTCEELQRSIARVPLQSPSLTVKKLPNQRKQSHLKL</sequence>
<comment type="caution">
    <text evidence="1">The sequence shown here is derived from an EMBL/GenBank/DDBJ whole genome shotgun (WGS) entry which is preliminary data.</text>
</comment>
<accession>A0A8S9SXR0</accession>
<proteinExistence type="predicted"/>
<gene>
    <name evidence="1" type="ORF">DA73_0400033870</name>
</gene>
<name>A0A8S9SXR0_9CYAN</name>
<dbReference type="AlphaFoldDB" id="A0A8S9SXR0"/>
<evidence type="ECO:0000313" key="2">
    <source>
        <dbReference type="Proteomes" id="UP000029738"/>
    </source>
</evidence>
<protein>
    <submittedName>
        <fullName evidence="1">Uncharacterized protein</fullName>
    </submittedName>
</protein>
<dbReference type="EMBL" id="JHEG04000001">
    <property type="protein sequence ID" value="KAF3884053.1"/>
    <property type="molecule type" value="Genomic_DNA"/>
</dbReference>
<dbReference type="Proteomes" id="UP000029738">
    <property type="component" value="Unassembled WGS sequence"/>
</dbReference>
<reference evidence="1" key="2">
    <citation type="submission" date="2019-11" db="EMBL/GenBank/DDBJ databases">
        <title>Improved Assembly of Tolypothrix boutellei genome.</title>
        <authorList>
            <person name="Sarangi A.N."/>
            <person name="Mukherjee M."/>
            <person name="Ghosh S."/>
            <person name="Singh D."/>
            <person name="Das A."/>
            <person name="Kant S."/>
            <person name="Prusty A."/>
            <person name="Tripathy S."/>
        </authorList>
    </citation>
    <scope>NUCLEOTIDE SEQUENCE</scope>
    <source>
        <strain evidence="1">VB521301</strain>
    </source>
</reference>
<evidence type="ECO:0000313" key="1">
    <source>
        <dbReference type="EMBL" id="KAF3884053.1"/>
    </source>
</evidence>
<keyword evidence="2" id="KW-1185">Reference proteome</keyword>
<dbReference type="Gene3D" id="1.20.1740.10">
    <property type="entry name" value="Amino acid/polyamine transporter I"/>
    <property type="match status" value="1"/>
</dbReference>
<reference evidence="1" key="1">
    <citation type="journal article" date="2015" name="Genome Announc.">
        <title>Draft Genome Sequence of Tolypothrix boutellei Strain VB521301.</title>
        <authorList>
            <person name="Chandrababunaidu M.M."/>
            <person name="Singh D."/>
            <person name="Sen D."/>
            <person name="Bhan S."/>
            <person name="Das S."/>
            <person name="Gupta A."/>
            <person name="Adhikary S.P."/>
            <person name="Tripathy S."/>
        </authorList>
    </citation>
    <scope>NUCLEOTIDE SEQUENCE</scope>
    <source>
        <strain evidence="1">VB521301</strain>
    </source>
</reference>
<organism evidence="1 2">
    <name type="scientific">Tolypothrix bouteillei VB521301</name>
    <dbReference type="NCBI Taxonomy" id="1479485"/>
    <lineage>
        <taxon>Bacteria</taxon>
        <taxon>Bacillati</taxon>
        <taxon>Cyanobacteriota</taxon>
        <taxon>Cyanophyceae</taxon>
        <taxon>Nostocales</taxon>
        <taxon>Tolypothrichaceae</taxon>
        <taxon>Tolypothrix</taxon>
    </lineage>
</organism>